<sequence>MVTHTTPLKDLDARSREVFQRLVDTFVETGEPVGSRTLSRMMSVSLSPATIRNVMADLEHEGLLYAPHASAGRLPTELGLRMFVNGLLEVGALDSDERVRIETMCQAAGRSLEGMLEEATTLLSGLSRCAGLVIAPKTDAAVKHIEFVHLGPGRALVVMVGATGVVENRVVEVPRGVPLSALAEATNYLNARLCDRTLDEAREAILDDLESDRSLLDDLSRKVVAAGLATWSDDKPGAALIVRGQGNLLTEVSAARDLERIRALFEVLETKEQVLRMLDLVIGAEGVQIFIGAENDLFTLAGCSLIVAPYQNSREEIVGAIGVVGPTRINYRRIVPLVDYTAKVIGRLLG</sequence>
<evidence type="ECO:0000256" key="4">
    <source>
        <dbReference type="ARBA" id="ARBA00023163"/>
    </source>
</evidence>
<keyword evidence="3 5" id="KW-0346">Stress response</keyword>
<dbReference type="NCBIfam" id="TIGR00331">
    <property type="entry name" value="hrcA"/>
    <property type="match status" value="1"/>
</dbReference>
<dbReference type="InterPro" id="IPR002571">
    <property type="entry name" value="HrcA"/>
</dbReference>
<keyword evidence="1 5" id="KW-0678">Repressor</keyword>
<dbReference type="Pfam" id="PF01628">
    <property type="entry name" value="HrcA"/>
    <property type="match status" value="1"/>
</dbReference>
<evidence type="ECO:0000259" key="6">
    <source>
        <dbReference type="Pfam" id="PF01628"/>
    </source>
</evidence>
<dbReference type="InterPro" id="IPR023120">
    <property type="entry name" value="WHTH_transcript_rep_HrcA_IDD"/>
</dbReference>
<dbReference type="GO" id="GO:0045892">
    <property type="term" value="P:negative regulation of DNA-templated transcription"/>
    <property type="evidence" value="ECO:0007669"/>
    <property type="project" value="UniProtKB-UniRule"/>
</dbReference>
<keyword evidence="8" id="KW-1185">Reference proteome</keyword>
<feature type="domain" description="Heat-inducible transcription repressor HrcA C-terminal" evidence="6">
    <location>
        <begin position="114"/>
        <end position="335"/>
    </location>
</feature>
<comment type="function">
    <text evidence="5">Negative regulator of class I heat shock genes (grpE-dnaK-dnaJ and groELS operons). Prevents heat-shock induction of these operons.</text>
</comment>
<dbReference type="GO" id="GO:0003677">
    <property type="term" value="F:DNA binding"/>
    <property type="evidence" value="ECO:0007669"/>
    <property type="project" value="InterPro"/>
</dbReference>
<dbReference type="AlphaFoldDB" id="A0A7W6WLJ6"/>
<dbReference type="InterPro" id="IPR021153">
    <property type="entry name" value="HrcA_C"/>
</dbReference>
<evidence type="ECO:0000256" key="5">
    <source>
        <dbReference type="HAMAP-Rule" id="MF_00081"/>
    </source>
</evidence>
<dbReference type="InterPro" id="IPR036388">
    <property type="entry name" value="WH-like_DNA-bd_sf"/>
</dbReference>
<reference evidence="7 8" key="1">
    <citation type="submission" date="2020-08" db="EMBL/GenBank/DDBJ databases">
        <title>Genome sequencing of Purple Non-Sulfur Bacteria from various extreme environments.</title>
        <authorList>
            <person name="Mayer M."/>
        </authorList>
    </citation>
    <scope>NUCLEOTIDE SEQUENCE [LARGE SCALE GENOMIC DNA]</scope>
    <source>
        <strain evidence="7 8">JA135</strain>
    </source>
</reference>
<comment type="caution">
    <text evidence="7">The sequence shown here is derived from an EMBL/GenBank/DDBJ whole genome shotgun (WGS) entry which is preliminary data.</text>
</comment>
<evidence type="ECO:0000256" key="2">
    <source>
        <dbReference type="ARBA" id="ARBA00023015"/>
    </source>
</evidence>
<name>A0A7W6WLJ6_9PROT</name>
<dbReference type="InterPro" id="IPR036390">
    <property type="entry name" value="WH_DNA-bd_sf"/>
</dbReference>
<evidence type="ECO:0000313" key="7">
    <source>
        <dbReference type="EMBL" id="MBB4286472.1"/>
    </source>
</evidence>
<keyword evidence="2 5" id="KW-0805">Transcription regulation</keyword>
<protein>
    <recommendedName>
        <fullName evidence="5">Heat-inducible transcription repressor HrcA</fullName>
    </recommendedName>
</protein>
<comment type="similarity">
    <text evidence="5">Belongs to the HrcA family.</text>
</comment>
<dbReference type="PIRSF" id="PIRSF005485">
    <property type="entry name" value="HrcA"/>
    <property type="match status" value="1"/>
</dbReference>
<dbReference type="HAMAP" id="MF_00081">
    <property type="entry name" value="HrcA"/>
    <property type="match status" value="1"/>
</dbReference>
<evidence type="ECO:0000313" key="8">
    <source>
        <dbReference type="Proteomes" id="UP000555728"/>
    </source>
</evidence>
<dbReference type="Gene3D" id="3.30.390.60">
    <property type="entry name" value="Heat-inducible transcription repressor hrca homolog, domain 3"/>
    <property type="match status" value="1"/>
</dbReference>
<evidence type="ECO:0000256" key="1">
    <source>
        <dbReference type="ARBA" id="ARBA00022491"/>
    </source>
</evidence>
<accession>A0A7W6WLJ6</accession>
<keyword evidence="4 5" id="KW-0804">Transcription</keyword>
<dbReference type="PANTHER" id="PTHR34824:SF1">
    <property type="entry name" value="HEAT-INDUCIBLE TRANSCRIPTION REPRESSOR HRCA"/>
    <property type="match status" value="1"/>
</dbReference>
<dbReference type="Gene3D" id="3.30.450.40">
    <property type="match status" value="1"/>
</dbReference>
<gene>
    <name evidence="5" type="primary">hrcA</name>
    <name evidence="7" type="ORF">GGD88_002204</name>
</gene>
<dbReference type="Proteomes" id="UP000555728">
    <property type="component" value="Unassembled WGS sequence"/>
</dbReference>
<dbReference type="Gene3D" id="1.10.10.10">
    <property type="entry name" value="Winged helix-like DNA-binding domain superfamily/Winged helix DNA-binding domain"/>
    <property type="match status" value="1"/>
</dbReference>
<dbReference type="SUPFAM" id="SSF46785">
    <property type="entry name" value="Winged helix' DNA-binding domain"/>
    <property type="match status" value="1"/>
</dbReference>
<dbReference type="SUPFAM" id="SSF55781">
    <property type="entry name" value="GAF domain-like"/>
    <property type="match status" value="1"/>
</dbReference>
<dbReference type="InterPro" id="IPR029016">
    <property type="entry name" value="GAF-like_dom_sf"/>
</dbReference>
<dbReference type="RefSeq" id="WP_184435372.1">
    <property type="nucleotide sequence ID" value="NZ_JACIGI010000017.1"/>
</dbReference>
<organism evidence="7 8">
    <name type="scientific">Roseospira goensis</name>
    <dbReference type="NCBI Taxonomy" id="391922"/>
    <lineage>
        <taxon>Bacteria</taxon>
        <taxon>Pseudomonadati</taxon>
        <taxon>Pseudomonadota</taxon>
        <taxon>Alphaproteobacteria</taxon>
        <taxon>Rhodospirillales</taxon>
        <taxon>Rhodospirillaceae</taxon>
        <taxon>Roseospira</taxon>
    </lineage>
</organism>
<evidence type="ECO:0000256" key="3">
    <source>
        <dbReference type="ARBA" id="ARBA00023016"/>
    </source>
</evidence>
<proteinExistence type="inferred from homology"/>
<dbReference type="EMBL" id="JACIGI010000017">
    <property type="protein sequence ID" value="MBB4286472.1"/>
    <property type="molecule type" value="Genomic_DNA"/>
</dbReference>
<dbReference type="PANTHER" id="PTHR34824">
    <property type="entry name" value="HEAT-INDUCIBLE TRANSCRIPTION REPRESSOR HRCA"/>
    <property type="match status" value="1"/>
</dbReference>